<name>A0AAU9V2N4_EUPED</name>
<gene>
    <name evidence="1" type="ORF">EEDITHA_LOCUS19811</name>
</gene>
<reference evidence="1" key="1">
    <citation type="submission" date="2022-03" db="EMBL/GenBank/DDBJ databases">
        <authorList>
            <person name="Tunstrom K."/>
        </authorList>
    </citation>
    <scope>NUCLEOTIDE SEQUENCE</scope>
</reference>
<evidence type="ECO:0000313" key="2">
    <source>
        <dbReference type="Proteomes" id="UP001153954"/>
    </source>
</evidence>
<dbReference type="AlphaFoldDB" id="A0AAU9V2N4"/>
<accession>A0AAU9V2N4</accession>
<protein>
    <submittedName>
        <fullName evidence="1">Uncharacterized protein</fullName>
    </submittedName>
</protein>
<dbReference type="EMBL" id="CAKOGL010000028">
    <property type="protein sequence ID" value="CAH2105568.1"/>
    <property type="molecule type" value="Genomic_DNA"/>
</dbReference>
<sequence>MTAREIETTVAAGDDDGTIVRCGLDKAAVHPTVVIVGEDVDLAVLLVRFAPPIINVLFMKPGRGHVETKLFSVRQLQQLPFAKTILLLHNFSGYDTTSTIHEQSENC</sequence>
<proteinExistence type="predicted"/>
<keyword evidence="2" id="KW-1185">Reference proteome</keyword>
<comment type="caution">
    <text evidence="1">The sequence shown here is derived from an EMBL/GenBank/DDBJ whole genome shotgun (WGS) entry which is preliminary data.</text>
</comment>
<evidence type="ECO:0000313" key="1">
    <source>
        <dbReference type="EMBL" id="CAH2105568.1"/>
    </source>
</evidence>
<dbReference type="Proteomes" id="UP001153954">
    <property type="component" value="Unassembled WGS sequence"/>
</dbReference>
<organism evidence="1 2">
    <name type="scientific">Euphydryas editha</name>
    <name type="common">Edith's checkerspot</name>
    <dbReference type="NCBI Taxonomy" id="104508"/>
    <lineage>
        <taxon>Eukaryota</taxon>
        <taxon>Metazoa</taxon>
        <taxon>Ecdysozoa</taxon>
        <taxon>Arthropoda</taxon>
        <taxon>Hexapoda</taxon>
        <taxon>Insecta</taxon>
        <taxon>Pterygota</taxon>
        <taxon>Neoptera</taxon>
        <taxon>Endopterygota</taxon>
        <taxon>Lepidoptera</taxon>
        <taxon>Glossata</taxon>
        <taxon>Ditrysia</taxon>
        <taxon>Papilionoidea</taxon>
        <taxon>Nymphalidae</taxon>
        <taxon>Nymphalinae</taxon>
        <taxon>Euphydryas</taxon>
    </lineage>
</organism>